<dbReference type="InterPro" id="IPR016130">
    <property type="entry name" value="Tyr_Pase_AS"/>
</dbReference>
<feature type="domain" description="Myotubularin phosphatase" evidence="3">
    <location>
        <begin position="139"/>
        <end position="592"/>
    </location>
</feature>
<dbReference type="GeneID" id="90037674"/>
<comment type="similarity">
    <text evidence="1">Belongs to the protein-tyrosine phosphatase family. Non-receptor class myotubularin subfamily.</text>
</comment>
<dbReference type="Proteomes" id="UP001498771">
    <property type="component" value="Unassembled WGS sequence"/>
</dbReference>
<dbReference type="InterPro" id="IPR048994">
    <property type="entry name" value="PH-GRAM_MTMR6-9"/>
</dbReference>
<dbReference type="SUPFAM" id="SSF50729">
    <property type="entry name" value="PH domain-like"/>
    <property type="match status" value="1"/>
</dbReference>
<dbReference type="RefSeq" id="XP_064769061.1">
    <property type="nucleotide sequence ID" value="XM_064912162.1"/>
</dbReference>
<feature type="compositionally biased region" description="Polar residues" evidence="2">
    <location>
        <begin position="765"/>
        <end position="778"/>
    </location>
</feature>
<dbReference type="InterPro" id="IPR029021">
    <property type="entry name" value="Prot-tyrosine_phosphatase-like"/>
</dbReference>
<proteinExistence type="inferred from homology"/>
<feature type="region of interest" description="Disordered" evidence="2">
    <location>
        <begin position="727"/>
        <end position="839"/>
    </location>
</feature>
<evidence type="ECO:0000313" key="5">
    <source>
        <dbReference type="Proteomes" id="UP001498771"/>
    </source>
</evidence>
<dbReference type="InterPro" id="IPR010569">
    <property type="entry name" value="Myotubularin-like_Pase_dom"/>
</dbReference>
<dbReference type="EMBL" id="JBBJBU010000003">
    <property type="protein sequence ID" value="KAK7206028.1"/>
    <property type="molecule type" value="Genomic_DNA"/>
</dbReference>
<dbReference type="Gene3D" id="2.30.29.30">
    <property type="entry name" value="Pleckstrin-homology domain (PH domain)/Phosphotyrosine-binding domain (PTB)"/>
    <property type="match status" value="1"/>
</dbReference>
<gene>
    <name evidence="4" type="ORF">BZA70DRAFT_275485</name>
</gene>
<feature type="compositionally biased region" description="Low complexity" evidence="2">
    <location>
        <begin position="814"/>
        <end position="831"/>
    </location>
</feature>
<evidence type="ECO:0000256" key="2">
    <source>
        <dbReference type="SAM" id="MobiDB-lite"/>
    </source>
</evidence>
<dbReference type="Pfam" id="PF06602">
    <property type="entry name" value="Myotub-related"/>
    <property type="match status" value="1"/>
</dbReference>
<dbReference type="PROSITE" id="PS00383">
    <property type="entry name" value="TYR_PHOSPHATASE_1"/>
    <property type="match status" value="1"/>
</dbReference>
<dbReference type="SUPFAM" id="SSF52799">
    <property type="entry name" value="(Phosphotyrosine protein) phosphatases II"/>
    <property type="match status" value="1"/>
</dbReference>
<feature type="compositionally biased region" description="Basic and acidic residues" evidence="2">
    <location>
        <begin position="727"/>
        <end position="740"/>
    </location>
</feature>
<organism evidence="4 5">
    <name type="scientific">Myxozyma melibiosi</name>
    <dbReference type="NCBI Taxonomy" id="54550"/>
    <lineage>
        <taxon>Eukaryota</taxon>
        <taxon>Fungi</taxon>
        <taxon>Dikarya</taxon>
        <taxon>Ascomycota</taxon>
        <taxon>Saccharomycotina</taxon>
        <taxon>Lipomycetes</taxon>
        <taxon>Lipomycetales</taxon>
        <taxon>Lipomycetaceae</taxon>
        <taxon>Myxozyma</taxon>
    </lineage>
</organism>
<dbReference type="InterPro" id="IPR030564">
    <property type="entry name" value="Myotubularin"/>
</dbReference>
<name>A0ABR1FAC4_9ASCO</name>
<reference evidence="4 5" key="1">
    <citation type="submission" date="2024-03" db="EMBL/GenBank/DDBJ databases">
        <title>Genome-scale model development and genomic sequencing of the oleaginous clade Lipomyces.</title>
        <authorList>
            <consortium name="Lawrence Berkeley National Laboratory"/>
            <person name="Czajka J.J."/>
            <person name="Han Y."/>
            <person name="Kim J."/>
            <person name="Mondo S.J."/>
            <person name="Hofstad B.A."/>
            <person name="Robles A."/>
            <person name="Haridas S."/>
            <person name="Riley R."/>
            <person name="LaButti K."/>
            <person name="Pangilinan J."/>
            <person name="Andreopoulos W."/>
            <person name="Lipzen A."/>
            <person name="Yan J."/>
            <person name="Wang M."/>
            <person name="Ng V."/>
            <person name="Grigoriev I.V."/>
            <person name="Spatafora J.W."/>
            <person name="Magnuson J.K."/>
            <person name="Baker S.E."/>
            <person name="Pomraning K.R."/>
        </authorList>
    </citation>
    <scope>NUCLEOTIDE SEQUENCE [LARGE SCALE GENOMIC DNA]</scope>
    <source>
        <strain evidence="4 5">Phaff 52-87</strain>
    </source>
</reference>
<dbReference type="PANTHER" id="PTHR10807:SF128">
    <property type="entry name" value="PHOSPHATIDYLINOSITOL-3,5-BISPHOSPHATE 3-PHOSPHATASE"/>
    <property type="match status" value="1"/>
</dbReference>
<protein>
    <submittedName>
        <fullName evidence="4">Protein-tyrosine phosphatase-like protein</fullName>
    </submittedName>
</protein>
<dbReference type="PANTHER" id="PTHR10807">
    <property type="entry name" value="MYOTUBULARIN-RELATED"/>
    <property type="match status" value="1"/>
</dbReference>
<dbReference type="InterPro" id="IPR011993">
    <property type="entry name" value="PH-like_dom_sf"/>
</dbReference>
<comment type="caution">
    <text evidence="4">The sequence shown here is derived from an EMBL/GenBank/DDBJ whole genome shotgun (WGS) entry which is preliminary data.</text>
</comment>
<dbReference type="PROSITE" id="PS51339">
    <property type="entry name" value="PPASE_MYOTUBULARIN"/>
    <property type="match status" value="1"/>
</dbReference>
<evidence type="ECO:0000256" key="1">
    <source>
        <dbReference type="ARBA" id="ARBA00007471"/>
    </source>
</evidence>
<feature type="compositionally biased region" description="Low complexity" evidence="2">
    <location>
        <begin position="632"/>
        <end position="648"/>
    </location>
</feature>
<feature type="region of interest" description="Disordered" evidence="2">
    <location>
        <begin position="615"/>
        <end position="649"/>
    </location>
</feature>
<evidence type="ECO:0000259" key="3">
    <source>
        <dbReference type="PROSITE" id="PS51339"/>
    </source>
</evidence>
<dbReference type="Pfam" id="PF21098">
    <property type="entry name" value="PH-GRAM_MTMR6-like"/>
    <property type="match status" value="1"/>
</dbReference>
<accession>A0ABR1FAC4</accession>
<keyword evidence="5" id="KW-1185">Reference proteome</keyword>
<dbReference type="CDD" id="cd17666">
    <property type="entry name" value="PTP-MTM-like_fungal"/>
    <property type="match status" value="1"/>
</dbReference>
<sequence>MNDLDRIKITVVNDVQMVRRGNHVTGTLHLTAHHLIFRVDARPQRDSKGELVKPGPAKEVWICYPIMAHVERRAFSAFTGFSALRIRCRDFTFVSLNFKSENDSRAVFDTLMALTCVPSVDSLYAFYYHPGSAERSVNTWDIYDPIKEFQRMGVGTTNNNWRFTSVNSQYEFCPTYPGTLVVPSAISDSAIMYAGKYRSKARIPALSYIHSFNNCTITRCSQPLVGLKQNRSPQDEKFIEAIFSTTQVANVYGASQENLICDARPTTNAIAQTALGAGSENMENYRFARKVYLGIDNIHVMRASLDKVYEALKDSDITPLPPNRELLYKSNWLKHISTVMEGAVLMGQRIHYYHSHVLVHCSDGWDRTAQLSSLAQIFLDPYFRTIDGFITIVEKEWLAFGHRFAERCGHLSSEKSFVQVSDTSGSGNSTMSTAEKAFNSVLSAARSAAEKAANSSYVNNNGKHGGTTEGIGGGGQTRGLKYTAPIFHQFLDCVYQLLCQFPNRFEYNERFLRRMLYHLNSCQYGTFLYNNEKERLDADVRHRAQSVWNYFVVRRKEFINQKYDPSIDNANKGEYRVIFPDPKNIRWWHEIFGRTEEEMSVVTLNGIGSSASAVAAAQKRRQAPSSQHQALPPRQQNVRQQQHQQQRPQHQKILRDQELYAQQHAEDSSYTAEGATSFDSFKETASATISSWASSIAEASNAWATAATPYLVSTYADAVVEDEAQYEAKQRVHDKPEARKQKPVASEPTPQRDELLETELPGVWASSNDVEPSTSNATPEPAKAPHKVDAEESEFADQQLMDTPSSRDDEEADGAPASLSSSLPATGLSTSHGIRENDIDNETMSKIAALDLDPLDQYSLAHKGSSVEEYIPETE</sequence>
<evidence type="ECO:0000313" key="4">
    <source>
        <dbReference type="EMBL" id="KAK7206028.1"/>
    </source>
</evidence>